<feature type="domain" description="RNA polymerase sigma-70 region 2" evidence="5">
    <location>
        <begin position="18"/>
        <end position="85"/>
    </location>
</feature>
<dbReference type="SUPFAM" id="SSF88946">
    <property type="entry name" value="Sigma2 domain of RNA polymerase sigma factors"/>
    <property type="match status" value="1"/>
</dbReference>
<dbReference type="InterPro" id="IPR007627">
    <property type="entry name" value="RNA_pol_sigma70_r2"/>
</dbReference>
<keyword evidence="2" id="KW-0731">Sigma factor</keyword>
<evidence type="ECO:0000256" key="1">
    <source>
        <dbReference type="ARBA" id="ARBA00023015"/>
    </source>
</evidence>
<gene>
    <name evidence="6" type="ORF">CAB88_02775</name>
</gene>
<dbReference type="GO" id="GO:0006352">
    <property type="term" value="P:DNA-templated transcription initiation"/>
    <property type="evidence" value="ECO:0007669"/>
    <property type="project" value="InterPro"/>
</dbReference>
<evidence type="ECO:0000313" key="7">
    <source>
        <dbReference type="Proteomes" id="UP000194143"/>
    </source>
</evidence>
<dbReference type="Proteomes" id="UP000194143">
    <property type="component" value="Chromosome"/>
</dbReference>
<evidence type="ECO:0000256" key="3">
    <source>
        <dbReference type="ARBA" id="ARBA00023125"/>
    </source>
</evidence>
<sequence>MMKAIEDVRAMPDEEFMSKYEDLVHHFIWKRYKGMLEIVKANTGLEIEDLVQYGMIGLIKARRDFNHELGYQFSTYAIPKIHGEVGKFIMNSHKIKVPRALYQLRGKMMRQGLMEEDGETICKQLEVALPEVKEALQYQPNTKSLQDVMYTSAGGGSEEILLEDMLEDTQVIEETEQVENHMVLQSFYQTLEHPELIVWDMHSKHKTQQEIGNRVGRCQVQVSRILKRIQQRAAEFGKEQGLGK</sequence>
<keyword evidence="4" id="KW-0804">Transcription</keyword>
<keyword evidence="7" id="KW-1185">Reference proteome</keyword>
<evidence type="ECO:0000256" key="2">
    <source>
        <dbReference type="ARBA" id="ARBA00023082"/>
    </source>
</evidence>
<dbReference type="GO" id="GO:0003677">
    <property type="term" value="F:DNA binding"/>
    <property type="evidence" value="ECO:0007669"/>
    <property type="project" value="UniProtKB-KW"/>
</dbReference>
<dbReference type="InterPro" id="IPR014284">
    <property type="entry name" value="RNA_pol_sigma-70_dom"/>
</dbReference>
<accession>A0A0Q0VMK5</accession>
<dbReference type="PANTHER" id="PTHR30385">
    <property type="entry name" value="SIGMA FACTOR F FLAGELLAR"/>
    <property type="match status" value="1"/>
</dbReference>
<organism evidence="6 7">
    <name type="scientific">Bacillus thuringiensis</name>
    <dbReference type="NCBI Taxonomy" id="1428"/>
    <lineage>
        <taxon>Bacteria</taxon>
        <taxon>Bacillati</taxon>
        <taxon>Bacillota</taxon>
        <taxon>Bacilli</taxon>
        <taxon>Bacillales</taxon>
        <taxon>Bacillaceae</taxon>
        <taxon>Bacillus</taxon>
        <taxon>Bacillus cereus group</taxon>
    </lineage>
</organism>
<dbReference type="InterPro" id="IPR013325">
    <property type="entry name" value="RNA_pol_sigma_r2"/>
</dbReference>
<keyword evidence="1" id="KW-0805">Transcription regulation</keyword>
<keyword evidence="3" id="KW-0238">DNA-binding</keyword>
<dbReference type="RefSeq" id="WP_000973815.1">
    <property type="nucleotide sequence ID" value="NZ_CAKJXA010000022.1"/>
</dbReference>
<dbReference type="PANTHER" id="PTHR30385:SF7">
    <property type="entry name" value="RNA POLYMERASE SIGMA FACTOR FLIA"/>
    <property type="match status" value="1"/>
</dbReference>
<proteinExistence type="predicted"/>
<dbReference type="AlphaFoldDB" id="A0A0Q0VMK5"/>
<name>A0A0Q0VMK5_BACTU</name>
<evidence type="ECO:0000256" key="4">
    <source>
        <dbReference type="ARBA" id="ARBA00023163"/>
    </source>
</evidence>
<dbReference type="EMBL" id="CP021061">
    <property type="protein sequence ID" value="ARP56089.1"/>
    <property type="molecule type" value="Genomic_DNA"/>
</dbReference>
<dbReference type="NCBIfam" id="TIGR02937">
    <property type="entry name" value="sigma70-ECF"/>
    <property type="match status" value="1"/>
</dbReference>
<dbReference type="Pfam" id="PF04542">
    <property type="entry name" value="Sigma70_r2"/>
    <property type="match status" value="1"/>
</dbReference>
<dbReference type="GO" id="GO:0016987">
    <property type="term" value="F:sigma factor activity"/>
    <property type="evidence" value="ECO:0007669"/>
    <property type="project" value="UniProtKB-KW"/>
</dbReference>
<reference evidence="6 7" key="1">
    <citation type="submission" date="2017-04" db="EMBL/GenBank/DDBJ databases">
        <title>Complete Genome Sequence of Bacillus thuringiensis type Strain ATCC 10792.</title>
        <authorList>
            <person name="Oh D.-H."/>
            <person name="Park B.-J."/>
            <person name="Shuai W."/>
            <person name="Chelliah R."/>
        </authorList>
    </citation>
    <scope>NUCLEOTIDE SEQUENCE [LARGE SCALE GENOMIC DNA]</scope>
    <source>
        <strain evidence="6 7">ATCC 10792</strain>
    </source>
</reference>
<dbReference type="Gene3D" id="1.10.1740.10">
    <property type="match status" value="1"/>
</dbReference>
<evidence type="ECO:0000259" key="5">
    <source>
        <dbReference type="Pfam" id="PF04542"/>
    </source>
</evidence>
<protein>
    <submittedName>
        <fullName evidence="6">RNA polymerase subunit sigma-28</fullName>
    </submittedName>
</protein>
<dbReference type="GeneID" id="67465248"/>
<evidence type="ECO:0000313" key="6">
    <source>
        <dbReference type="EMBL" id="ARP56089.1"/>
    </source>
</evidence>